<dbReference type="GO" id="GO:0043565">
    <property type="term" value="F:sequence-specific DNA binding"/>
    <property type="evidence" value="ECO:0007669"/>
    <property type="project" value="InterPro"/>
</dbReference>
<accession>A0A1H8ERK5</accession>
<dbReference type="SMART" id="SM00342">
    <property type="entry name" value="HTH_ARAC"/>
    <property type="match status" value="1"/>
</dbReference>
<proteinExistence type="predicted"/>
<dbReference type="SUPFAM" id="SSF46689">
    <property type="entry name" value="Homeodomain-like"/>
    <property type="match status" value="2"/>
</dbReference>
<gene>
    <name evidence="5" type="ORF">SAMN04490369_100526</name>
</gene>
<feature type="domain" description="HTH araC/xylS-type" evidence="4">
    <location>
        <begin position="212"/>
        <end position="309"/>
    </location>
</feature>
<dbReference type="PROSITE" id="PS01124">
    <property type="entry name" value="HTH_ARAC_FAMILY_2"/>
    <property type="match status" value="1"/>
</dbReference>
<dbReference type="InterPro" id="IPR018060">
    <property type="entry name" value="HTH_AraC"/>
</dbReference>
<dbReference type="RefSeq" id="WP_089674691.1">
    <property type="nucleotide sequence ID" value="NZ_FODB01000005.1"/>
</dbReference>
<dbReference type="EMBL" id="FODB01000005">
    <property type="protein sequence ID" value="SEN21398.1"/>
    <property type="molecule type" value="Genomic_DNA"/>
</dbReference>
<evidence type="ECO:0000313" key="6">
    <source>
        <dbReference type="Proteomes" id="UP000199493"/>
    </source>
</evidence>
<dbReference type="Proteomes" id="UP000199493">
    <property type="component" value="Unassembled WGS sequence"/>
</dbReference>
<evidence type="ECO:0000256" key="3">
    <source>
        <dbReference type="ARBA" id="ARBA00023163"/>
    </source>
</evidence>
<sequence length="311" mass="34649">MPPQERLITPEITHRSLVQLGQRFGIHYRVDGTPLQHQPVALGHVHDVGLPQGLHLTLSNLQVERGYTSTSYQSVPWFFSIILEGTIQLQIGQQHLQLGAGEGVCAHFDAHHPLTVHQPAQPRLSTVNIAVRTTAPLGLPAPGSQPALHRWRLPSALHQHLCTISEQPPTTWRQPLVWQGLAIQLIGLGLPETTPALPKHHGLSTRDRRRLAALHARITQHPAEPYSLAALAKEAAMSASSLRQKFRACYGCTLFDYIRQVRLEQAHASLRQGHSVQHTAHRCGYRHASNFSSAFKRHFGVSPHELQRDKP</sequence>
<organism evidence="5 6">
    <name type="scientific">Vreelandella aquamarina</name>
    <dbReference type="NCBI Taxonomy" id="77097"/>
    <lineage>
        <taxon>Bacteria</taxon>
        <taxon>Pseudomonadati</taxon>
        <taxon>Pseudomonadota</taxon>
        <taxon>Gammaproteobacteria</taxon>
        <taxon>Oceanospirillales</taxon>
        <taxon>Halomonadaceae</taxon>
        <taxon>Vreelandella</taxon>
    </lineage>
</organism>
<dbReference type="Pfam" id="PF12833">
    <property type="entry name" value="HTH_18"/>
    <property type="match status" value="1"/>
</dbReference>
<dbReference type="AlphaFoldDB" id="A0A1H8ERK5"/>
<evidence type="ECO:0000256" key="1">
    <source>
        <dbReference type="ARBA" id="ARBA00023015"/>
    </source>
</evidence>
<keyword evidence="2 5" id="KW-0238">DNA-binding</keyword>
<name>A0A1H8ERK5_9GAMM</name>
<dbReference type="InterPro" id="IPR053142">
    <property type="entry name" value="PchR_regulatory_protein"/>
</dbReference>
<dbReference type="Gene3D" id="1.10.10.60">
    <property type="entry name" value="Homeodomain-like"/>
    <property type="match status" value="1"/>
</dbReference>
<evidence type="ECO:0000259" key="4">
    <source>
        <dbReference type="PROSITE" id="PS01124"/>
    </source>
</evidence>
<evidence type="ECO:0000313" key="5">
    <source>
        <dbReference type="EMBL" id="SEN21398.1"/>
    </source>
</evidence>
<dbReference type="PANTHER" id="PTHR47893:SF1">
    <property type="entry name" value="REGULATORY PROTEIN PCHR"/>
    <property type="match status" value="1"/>
</dbReference>
<protein>
    <submittedName>
        <fullName evidence="5">AraC-type DNA-binding protein</fullName>
    </submittedName>
</protein>
<dbReference type="InterPro" id="IPR009057">
    <property type="entry name" value="Homeodomain-like_sf"/>
</dbReference>
<dbReference type="STRING" id="77097.SAMN04490369_100526"/>
<dbReference type="InterPro" id="IPR020449">
    <property type="entry name" value="Tscrpt_reg_AraC-type_HTH"/>
</dbReference>
<evidence type="ECO:0000256" key="2">
    <source>
        <dbReference type="ARBA" id="ARBA00023125"/>
    </source>
</evidence>
<keyword evidence="1" id="KW-0805">Transcription regulation</keyword>
<dbReference type="PRINTS" id="PR00032">
    <property type="entry name" value="HTHARAC"/>
</dbReference>
<keyword evidence="3" id="KW-0804">Transcription</keyword>
<dbReference type="GO" id="GO:0003700">
    <property type="term" value="F:DNA-binding transcription factor activity"/>
    <property type="evidence" value="ECO:0007669"/>
    <property type="project" value="InterPro"/>
</dbReference>
<reference evidence="5 6" key="1">
    <citation type="submission" date="2016-10" db="EMBL/GenBank/DDBJ databases">
        <authorList>
            <person name="de Groot N.N."/>
        </authorList>
    </citation>
    <scope>NUCLEOTIDE SEQUENCE [LARGE SCALE GENOMIC DNA]</scope>
    <source>
        <strain evidence="5 6">558</strain>
    </source>
</reference>
<dbReference type="PANTHER" id="PTHR47893">
    <property type="entry name" value="REGULATORY PROTEIN PCHR"/>
    <property type="match status" value="1"/>
</dbReference>